<dbReference type="InterPro" id="IPR053066">
    <property type="entry name" value="ADGR_G7"/>
</dbReference>
<dbReference type="SUPFAM" id="SSF81321">
    <property type="entry name" value="Family A G protein-coupled receptor-like"/>
    <property type="match status" value="1"/>
</dbReference>
<dbReference type="AlphaFoldDB" id="E9FUD0"/>
<dbReference type="PANTHER" id="PTHR47767:SF1">
    <property type="entry name" value="ADHESION G PROTEIN-COUPLED RECEPTOR G7"/>
    <property type="match status" value="1"/>
</dbReference>
<feature type="transmembrane region" description="Helical" evidence="5">
    <location>
        <begin position="185"/>
        <end position="206"/>
    </location>
</feature>
<protein>
    <recommendedName>
        <fullName evidence="6">G-protein coupled receptors family 2 profile 2 domain-containing protein</fullName>
    </recommendedName>
</protein>
<proteinExistence type="predicted"/>
<dbReference type="Gene3D" id="1.20.1070.10">
    <property type="entry name" value="Rhodopsin 7-helix transmembrane proteins"/>
    <property type="match status" value="1"/>
</dbReference>
<dbReference type="InterPro" id="IPR000832">
    <property type="entry name" value="GPCR_2_secretin-like"/>
</dbReference>
<feature type="transmembrane region" description="Helical" evidence="5">
    <location>
        <begin position="101"/>
        <end position="117"/>
    </location>
</feature>
<dbReference type="CDD" id="cd15040">
    <property type="entry name" value="7tmB2_Adhesion"/>
    <property type="match status" value="1"/>
</dbReference>
<reference evidence="7 8" key="1">
    <citation type="journal article" date="2011" name="Science">
        <title>The ecoresponsive genome of Daphnia pulex.</title>
        <authorList>
            <person name="Colbourne J.K."/>
            <person name="Pfrender M.E."/>
            <person name="Gilbert D."/>
            <person name="Thomas W.K."/>
            <person name="Tucker A."/>
            <person name="Oakley T.H."/>
            <person name="Tokishita S."/>
            <person name="Aerts A."/>
            <person name="Arnold G.J."/>
            <person name="Basu M.K."/>
            <person name="Bauer D.J."/>
            <person name="Caceres C.E."/>
            <person name="Carmel L."/>
            <person name="Casola C."/>
            <person name="Choi J.H."/>
            <person name="Detter J.C."/>
            <person name="Dong Q."/>
            <person name="Dusheyko S."/>
            <person name="Eads B.D."/>
            <person name="Frohlich T."/>
            <person name="Geiler-Samerotte K.A."/>
            <person name="Gerlach D."/>
            <person name="Hatcher P."/>
            <person name="Jogdeo S."/>
            <person name="Krijgsveld J."/>
            <person name="Kriventseva E.V."/>
            <person name="Kultz D."/>
            <person name="Laforsch C."/>
            <person name="Lindquist E."/>
            <person name="Lopez J."/>
            <person name="Manak J.R."/>
            <person name="Muller J."/>
            <person name="Pangilinan J."/>
            <person name="Patwardhan R.P."/>
            <person name="Pitluck S."/>
            <person name="Pritham E.J."/>
            <person name="Rechtsteiner A."/>
            <person name="Rho M."/>
            <person name="Rogozin I.B."/>
            <person name="Sakarya O."/>
            <person name="Salamov A."/>
            <person name="Schaack S."/>
            <person name="Shapiro H."/>
            <person name="Shiga Y."/>
            <person name="Skalitzky C."/>
            <person name="Smith Z."/>
            <person name="Souvorov A."/>
            <person name="Sung W."/>
            <person name="Tang Z."/>
            <person name="Tsuchiya D."/>
            <person name="Tu H."/>
            <person name="Vos H."/>
            <person name="Wang M."/>
            <person name="Wolf Y.I."/>
            <person name="Yamagata H."/>
            <person name="Yamada T."/>
            <person name="Ye Y."/>
            <person name="Shaw J.R."/>
            <person name="Andrews J."/>
            <person name="Crease T.J."/>
            <person name="Tang H."/>
            <person name="Lucas S.M."/>
            <person name="Robertson H.M."/>
            <person name="Bork P."/>
            <person name="Koonin E.V."/>
            <person name="Zdobnov E.M."/>
            <person name="Grigoriev I.V."/>
            <person name="Lynch M."/>
            <person name="Boore J.L."/>
        </authorList>
    </citation>
    <scope>NUCLEOTIDE SEQUENCE [LARGE SCALE GENOMIC DNA]</scope>
</reference>
<dbReference type="eggNOG" id="KOG4193">
    <property type="taxonomic scope" value="Eukaryota"/>
</dbReference>
<dbReference type="Pfam" id="PF00002">
    <property type="entry name" value="7tm_2"/>
    <property type="match status" value="1"/>
</dbReference>
<evidence type="ECO:0000256" key="3">
    <source>
        <dbReference type="ARBA" id="ARBA00022989"/>
    </source>
</evidence>
<dbReference type="PROSITE" id="PS50261">
    <property type="entry name" value="G_PROTEIN_RECEP_F2_4"/>
    <property type="match status" value="1"/>
</dbReference>
<feature type="transmembrane region" description="Helical" evidence="5">
    <location>
        <begin position="212"/>
        <end position="234"/>
    </location>
</feature>
<keyword evidence="2 5" id="KW-0812">Transmembrane</keyword>
<keyword evidence="3 5" id="KW-1133">Transmembrane helix</keyword>
<keyword evidence="8" id="KW-1185">Reference proteome</keyword>
<dbReference type="PhylomeDB" id="E9FUD0"/>
<dbReference type="GO" id="GO:0016020">
    <property type="term" value="C:membrane"/>
    <property type="evidence" value="ECO:0007669"/>
    <property type="project" value="UniProtKB-SubCell"/>
</dbReference>
<dbReference type="OMA" id="NCWIQND"/>
<keyword evidence="4 5" id="KW-0472">Membrane</keyword>
<accession>E9FUD0</accession>
<feature type="transmembrane region" description="Helical" evidence="5">
    <location>
        <begin position="60"/>
        <end position="80"/>
    </location>
</feature>
<evidence type="ECO:0000313" key="7">
    <source>
        <dbReference type="EMBL" id="EFX88941.1"/>
    </source>
</evidence>
<evidence type="ECO:0000259" key="6">
    <source>
        <dbReference type="PROSITE" id="PS50261"/>
    </source>
</evidence>
<evidence type="ECO:0000256" key="5">
    <source>
        <dbReference type="SAM" id="Phobius"/>
    </source>
</evidence>
<dbReference type="PRINTS" id="PR00249">
    <property type="entry name" value="GPCRSECRETIN"/>
</dbReference>
<organism evidence="7 8">
    <name type="scientific">Daphnia pulex</name>
    <name type="common">Water flea</name>
    <dbReference type="NCBI Taxonomy" id="6669"/>
    <lineage>
        <taxon>Eukaryota</taxon>
        <taxon>Metazoa</taxon>
        <taxon>Ecdysozoa</taxon>
        <taxon>Arthropoda</taxon>
        <taxon>Crustacea</taxon>
        <taxon>Branchiopoda</taxon>
        <taxon>Diplostraca</taxon>
        <taxon>Cladocera</taxon>
        <taxon>Anomopoda</taxon>
        <taxon>Daphniidae</taxon>
        <taxon>Daphnia</taxon>
    </lineage>
</organism>
<evidence type="ECO:0000256" key="1">
    <source>
        <dbReference type="ARBA" id="ARBA00004141"/>
    </source>
</evidence>
<evidence type="ECO:0000256" key="2">
    <source>
        <dbReference type="ARBA" id="ARBA00022692"/>
    </source>
</evidence>
<dbReference type="GO" id="GO:0004930">
    <property type="term" value="F:G protein-coupled receptor activity"/>
    <property type="evidence" value="ECO:0007669"/>
    <property type="project" value="InterPro"/>
</dbReference>
<sequence>MIGLSLVILTFFLFRKWRKSLGNKILFNFSLALFCVTGCFLCAGLVTFDHRVCKATAASMHYFLLASFAWMVVEGIYQYLQYVLVVGAQNYKSCFMRRASPLAWGLPVLPVLGIFIYDPDLYAIGDEFCWLELEAFYFTVLIPISIMLMFNIFIFIGVLKSVFCIQMRIDLRTSQSVKTRSWYQFRMAICIFFLLGLTWIFGFVSIGDARLVFAYLFCIFNSLQGFAIFAFFVLRERNARKLWFEFARMCSDTKIINSGKTPPNSRSSDYVLKPMSRY</sequence>
<comment type="subcellular location">
    <subcellularLocation>
        <location evidence="1">Membrane</location>
        <topology evidence="1">Multi-pass membrane protein</topology>
    </subcellularLocation>
</comment>
<evidence type="ECO:0000313" key="8">
    <source>
        <dbReference type="Proteomes" id="UP000000305"/>
    </source>
</evidence>
<dbReference type="STRING" id="6669.E9FUD0"/>
<dbReference type="EMBL" id="GL732525">
    <property type="protein sequence ID" value="EFX88941.1"/>
    <property type="molecule type" value="Genomic_DNA"/>
</dbReference>
<dbReference type="HOGENOM" id="CLU_002753_3_2_1"/>
<dbReference type="OrthoDB" id="10037534at2759"/>
<dbReference type="KEGG" id="dpx:DAPPUDRAFT_206426"/>
<dbReference type="GO" id="GO:0007166">
    <property type="term" value="P:cell surface receptor signaling pathway"/>
    <property type="evidence" value="ECO:0007669"/>
    <property type="project" value="InterPro"/>
</dbReference>
<name>E9FUD0_DAPPU</name>
<dbReference type="InParanoid" id="E9FUD0"/>
<dbReference type="Proteomes" id="UP000000305">
    <property type="component" value="Unassembled WGS sequence"/>
</dbReference>
<gene>
    <name evidence="7" type="ORF">DAPPUDRAFT_206426</name>
</gene>
<feature type="transmembrane region" description="Helical" evidence="5">
    <location>
        <begin position="25"/>
        <end position="48"/>
    </location>
</feature>
<dbReference type="InterPro" id="IPR017981">
    <property type="entry name" value="GPCR_2-like_7TM"/>
</dbReference>
<feature type="transmembrane region" description="Helical" evidence="5">
    <location>
        <begin position="137"/>
        <end position="165"/>
    </location>
</feature>
<feature type="domain" description="G-protein coupled receptors family 2 profile 2" evidence="6">
    <location>
        <begin position="1"/>
        <end position="236"/>
    </location>
</feature>
<dbReference type="PANTHER" id="PTHR47767">
    <property type="entry name" value="ADHESION G PROTEIN-COUPLED RECEPTOR G7"/>
    <property type="match status" value="1"/>
</dbReference>
<evidence type="ECO:0000256" key="4">
    <source>
        <dbReference type="ARBA" id="ARBA00023136"/>
    </source>
</evidence>